<sequence length="324" mass="37314">MPLFLHGPLRPAKLVLITLVITILLSSPWLLAPKQWIHTKGLRLAFATLLLESNVNSTATDSDVYFNSVRILSYQLQHDKSTCTRHSIPFLVLTTPGVLPWKREQLSREGAIIVQVQKVDSSWASPGHERWHDVMAKLRVFELTDYDRVAFMDADTFLLKSLDGIFEDPAAQPKKTQHKSEVRPDEEQLPDQYVFATSAEVTHTTHVYPPIPMSYFNAGLFVLGPSAELFRYYTSLFKVADRFDTTYPEQNLLNYAHRQHGNMPWSRIFYGWNIQLPNMNDVKRGVASVHAKLWTAGNDLQPVPQELQDLWQKKKTEMERYYKA</sequence>
<comment type="caution">
    <text evidence="1">The sequence shown here is derived from an EMBL/GenBank/DDBJ whole genome shotgun (WGS) entry which is preliminary data.</text>
</comment>
<evidence type="ECO:0000313" key="1">
    <source>
        <dbReference type="EMBL" id="RDL40126.1"/>
    </source>
</evidence>
<dbReference type="GeneID" id="43592954"/>
<dbReference type="InterPro" id="IPR050587">
    <property type="entry name" value="GNT1/Glycosyltrans_8"/>
</dbReference>
<gene>
    <name evidence="1" type="ORF">BP5553_00105</name>
</gene>
<dbReference type="PANTHER" id="PTHR11183">
    <property type="entry name" value="GLYCOGENIN SUBFAMILY MEMBER"/>
    <property type="match status" value="1"/>
</dbReference>
<dbReference type="AlphaFoldDB" id="A0A370TX69"/>
<dbReference type="EMBL" id="NPIC01000001">
    <property type="protein sequence ID" value="RDL40126.1"/>
    <property type="molecule type" value="Genomic_DNA"/>
</dbReference>
<protein>
    <submittedName>
        <fullName evidence="1">Nucleotide-diphospho-sugar transferase</fullName>
    </submittedName>
</protein>
<dbReference type="STRING" id="2656787.A0A370TX69"/>
<dbReference type="OrthoDB" id="2014201at2759"/>
<dbReference type="RefSeq" id="XP_031872782.1">
    <property type="nucleotide sequence ID" value="XM_032008728.1"/>
</dbReference>
<keyword evidence="2" id="KW-1185">Reference proteome</keyword>
<evidence type="ECO:0000313" key="2">
    <source>
        <dbReference type="Proteomes" id="UP000254866"/>
    </source>
</evidence>
<name>A0A370TX69_9HELO</name>
<dbReference type="Proteomes" id="UP000254866">
    <property type="component" value="Unassembled WGS sequence"/>
</dbReference>
<dbReference type="GO" id="GO:0016740">
    <property type="term" value="F:transferase activity"/>
    <property type="evidence" value="ECO:0007669"/>
    <property type="project" value="UniProtKB-KW"/>
</dbReference>
<organism evidence="1 2">
    <name type="scientific">Venustampulla echinocandica</name>
    <dbReference type="NCBI Taxonomy" id="2656787"/>
    <lineage>
        <taxon>Eukaryota</taxon>
        <taxon>Fungi</taxon>
        <taxon>Dikarya</taxon>
        <taxon>Ascomycota</taxon>
        <taxon>Pezizomycotina</taxon>
        <taxon>Leotiomycetes</taxon>
        <taxon>Helotiales</taxon>
        <taxon>Pleuroascaceae</taxon>
        <taxon>Venustampulla</taxon>
    </lineage>
</organism>
<dbReference type="Gene3D" id="3.90.550.10">
    <property type="entry name" value="Spore Coat Polysaccharide Biosynthesis Protein SpsA, Chain A"/>
    <property type="match status" value="1"/>
</dbReference>
<proteinExistence type="predicted"/>
<accession>A0A370TX69</accession>
<keyword evidence="1" id="KW-0808">Transferase</keyword>
<reference evidence="1 2" key="1">
    <citation type="journal article" date="2018" name="IMA Fungus">
        <title>IMA Genome-F 9: Draft genome sequence of Annulohypoxylon stygium, Aspergillus mulundensis, Berkeleyomyces basicola (syn. Thielaviopsis basicola), Ceratocystis smalleyi, two Cercospora beticola strains, Coleophoma cylindrospora, Fusarium fracticaudum, Phialophora cf. hyalina, and Morchella septimelata.</title>
        <authorList>
            <person name="Wingfield B.D."/>
            <person name="Bills G.F."/>
            <person name="Dong Y."/>
            <person name="Huang W."/>
            <person name="Nel W.J."/>
            <person name="Swalarsk-Parry B.S."/>
            <person name="Vaghefi N."/>
            <person name="Wilken P.M."/>
            <person name="An Z."/>
            <person name="de Beer Z.W."/>
            <person name="De Vos L."/>
            <person name="Chen L."/>
            <person name="Duong T.A."/>
            <person name="Gao Y."/>
            <person name="Hammerbacher A."/>
            <person name="Kikkert J.R."/>
            <person name="Li Y."/>
            <person name="Li H."/>
            <person name="Li K."/>
            <person name="Li Q."/>
            <person name="Liu X."/>
            <person name="Ma X."/>
            <person name="Naidoo K."/>
            <person name="Pethybridge S.J."/>
            <person name="Sun J."/>
            <person name="Steenkamp E.T."/>
            <person name="van der Nest M.A."/>
            <person name="van Wyk S."/>
            <person name="Wingfield M.J."/>
            <person name="Xiong C."/>
            <person name="Yue Q."/>
            <person name="Zhang X."/>
        </authorList>
    </citation>
    <scope>NUCLEOTIDE SEQUENCE [LARGE SCALE GENOMIC DNA]</scope>
    <source>
        <strain evidence="1 2">BP 5553</strain>
    </source>
</reference>
<dbReference type="SUPFAM" id="SSF53448">
    <property type="entry name" value="Nucleotide-diphospho-sugar transferases"/>
    <property type="match status" value="1"/>
</dbReference>
<dbReference type="InterPro" id="IPR029044">
    <property type="entry name" value="Nucleotide-diphossugar_trans"/>
</dbReference>